<comment type="caution">
    <text evidence="2">The sequence shown here is derived from an EMBL/GenBank/DDBJ whole genome shotgun (WGS) entry which is preliminary data.</text>
</comment>
<evidence type="ECO:0000313" key="3">
    <source>
        <dbReference type="Proteomes" id="UP000663874"/>
    </source>
</evidence>
<sequence length="164" mass="18663">MVECAYGIPSTRTITTDTELDELIATGNNIHDLEDQKLNNPFENPIPDMKCDVENNEIVSSGLDQIDSTDTDDSSSDDWEDIMPWSFDYYSTMDESSLDETEYMSSGAKILIEEFKFMLQEIQQESSKSPSSTTEDNDYEDLLIWRIQRAIKTLQASINTQGCE</sequence>
<dbReference type="Proteomes" id="UP000663874">
    <property type="component" value="Unassembled WGS sequence"/>
</dbReference>
<evidence type="ECO:0000313" key="1">
    <source>
        <dbReference type="EMBL" id="CAF3619580.1"/>
    </source>
</evidence>
<reference evidence="2" key="1">
    <citation type="submission" date="2021-02" db="EMBL/GenBank/DDBJ databases">
        <authorList>
            <person name="Nowell W R."/>
        </authorList>
    </citation>
    <scope>NUCLEOTIDE SEQUENCE</scope>
</reference>
<accession>A0A819CSX7</accession>
<dbReference type="EMBL" id="CAJOBE010002359">
    <property type="protein sequence ID" value="CAF3817042.1"/>
    <property type="molecule type" value="Genomic_DNA"/>
</dbReference>
<name>A0A819CSX7_9BILA</name>
<dbReference type="EMBL" id="CAJOAX010000590">
    <property type="protein sequence ID" value="CAF3619580.1"/>
    <property type="molecule type" value="Genomic_DNA"/>
</dbReference>
<protein>
    <submittedName>
        <fullName evidence="2">Uncharacterized protein</fullName>
    </submittedName>
</protein>
<gene>
    <name evidence="2" type="ORF">FNK824_LOCUS15926</name>
    <name evidence="1" type="ORF">OTI717_LOCUS7732</name>
</gene>
<dbReference type="AlphaFoldDB" id="A0A819CSX7"/>
<evidence type="ECO:0000313" key="2">
    <source>
        <dbReference type="EMBL" id="CAF3817042.1"/>
    </source>
</evidence>
<organism evidence="2 3">
    <name type="scientific">Rotaria sordida</name>
    <dbReference type="NCBI Taxonomy" id="392033"/>
    <lineage>
        <taxon>Eukaryota</taxon>
        <taxon>Metazoa</taxon>
        <taxon>Spiralia</taxon>
        <taxon>Gnathifera</taxon>
        <taxon>Rotifera</taxon>
        <taxon>Eurotatoria</taxon>
        <taxon>Bdelloidea</taxon>
        <taxon>Philodinida</taxon>
        <taxon>Philodinidae</taxon>
        <taxon>Rotaria</taxon>
    </lineage>
</organism>
<proteinExistence type="predicted"/>
<dbReference type="Proteomes" id="UP000663823">
    <property type="component" value="Unassembled WGS sequence"/>
</dbReference>